<reference evidence="1 2" key="1">
    <citation type="submission" date="2018-01" db="EMBL/GenBank/DDBJ databases">
        <title>Draft genome sequence of Sphaerisporangium sp. 7K107.</title>
        <authorList>
            <person name="Sahin N."/>
            <person name="Saygin H."/>
            <person name="Ay H."/>
        </authorList>
    </citation>
    <scope>NUCLEOTIDE SEQUENCE [LARGE SCALE GENOMIC DNA]</scope>
    <source>
        <strain evidence="1 2">7K107</strain>
    </source>
</reference>
<proteinExistence type="predicted"/>
<dbReference type="Proteomes" id="UP000248544">
    <property type="component" value="Unassembled WGS sequence"/>
</dbReference>
<accession>A0A2W2H3G0</accession>
<organism evidence="1 2">
    <name type="scientific">Spongiactinospora gelatinilytica</name>
    <dbReference type="NCBI Taxonomy" id="2666298"/>
    <lineage>
        <taxon>Bacteria</taxon>
        <taxon>Bacillati</taxon>
        <taxon>Actinomycetota</taxon>
        <taxon>Actinomycetes</taxon>
        <taxon>Streptosporangiales</taxon>
        <taxon>Streptosporangiaceae</taxon>
        <taxon>Spongiactinospora</taxon>
    </lineage>
</organism>
<keyword evidence="2" id="KW-1185">Reference proteome</keyword>
<protein>
    <submittedName>
        <fullName evidence="1">Uncharacterized protein</fullName>
    </submittedName>
</protein>
<sequence>MEAFVRAVTPRIAADAAIVGVDPRTLELQVRLHLPALSRAAITTGPAGRAYDAVRIQALVRAAEIRVGLEDAAFDAHTSLLLGVEKVRRDLTLVRADGSVGRLRFGAVDPWAGHRVQARLHYLRCERADTVMQFGLFLRGARMPLTYLAFSSCDRRYMLDVLNALGVPARPGRVLVLTRVHGLPGVPGNLMSLTIGQAVREIKARGAADLIVTAFNPMLGFNGASFRAAGFTAFASCPVTYSYDAAGFFHTRRSATAATPQRLTTPDNILMARGVTRTAKRRLAAAVRPLRTVPRETYERREPARFCEPDPGDPAWLRRLTGYRGLLQDAWSSETAAPRYVGDGGPQGSGRGQCGVASVWLARRLHADHGMVPLYCVGSVTFTTGAQPDVPHHCWIEVGDPRDPQRVIIDLTADQAAGSPKPIVFARHSDLIAQGIRYTPLFRQRLDELPANRVWRRFLTLSDLVDRHGTGHPADTGRRDHHRPATA</sequence>
<evidence type="ECO:0000313" key="1">
    <source>
        <dbReference type="EMBL" id="PZG46565.1"/>
    </source>
</evidence>
<comment type="caution">
    <text evidence="1">The sequence shown here is derived from an EMBL/GenBank/DDBJ whole genome shotgun (WGS) entry which is preliminary data.</text>
</comment>
<evidence type="ECO:0000313" key="2">
    <source>
        <dbReference type="Proteomes" id="UP000248544"/>
    </source>
</evidence>
<gene>
    <name evidence="1" type="ORF">C1I98_14420</name>
</gene>
<dbReference type="AlphaFoldDB" id="A0A2W2H3G0"/>
<dbReference type="EMBL" id="POUA01000095">
    <property type="protein sequence ID" value="PZG46565.1"/>
    <property type="molecule type" value="Genomic_DNA"/>
</dbReference>
<name>A0A2W2H3G0_9ACTN</name>